<protein>
    <submittedName>
        <fullName evidence="1">Uncharacterized protein</fullName>
    </submittedName>
</protein>
<gene>
    <name evidence="1" type="ORF">FWK35_00039079</name>
</gene>
<evidence type="ECO:0000313" key="2">
    <source>
        <dbReference type="Proteomes" id="UP000478052"/>
    </source>
</evidence>
<accession>A0A6G0VKL6</accession>
<sequence length="134" mass="15347">MLRKVDYLKGYFEDDKYWPQPPCPNTDENRGKLVKELDIFHYTIDNLDPCFKVEPEVNLDSVKRIIDNAILDLNSLAVLGLASKKKSIYDHTLKIMYSLVNAHPVGLYAPEVARNQKREAMRKARGPTRAVKGT</sequence>
<proteinExistence type="predicted"/>
<evidence type="ECO:0000313" key="1">
    <source>
        <dbReference type="EMBL" id="KAF0685473.1"/>
    </source>
</evidence>
<name>A0A6G0VKL6_APHCR</name>
<comment type="caution">
    <text evidence="1">The sequence shown here is derived from an EMBL/GenBank/DDBJ whole genome shotgun (WGS) entry which is preliminary data.</text>
</comment>
<dbReference type="Proteomes" id="UP000478052">
    <property type="component" value="Unassembled WGS sequence"/>
</dbReference>
<organism evidence="1 2">
    <name type="scientific">Aphis craccivora</name>
    <name type="common">Cowpea aphid</name>
    <dbReference type="NCBI Taxonomy" id="307492"/>
    <lineage>
        <taxon>Eukaryota</taxon>
        <taxon>Metazoa</taxon>
        <taxon>Ecdysozoa</taxon>
        <taxon>Arthropoda</taxon>
        <taxon>Hexapoda</taxon>
        <taxon>Insecta</taxon>
        <taxon>Pterygota</taxon>
        <taxon>Neoptera</taxon>
        <taxon>Paraneoptera</taxon>
        <taxon>Hemiptera</taxon>
        <taxon>Sternorrhyncha</taxon>
        <taxon>Aphidomorpha</taxon>
        <taxon>Aphidoidea</taxon>
        <taxon>Aphididae</taxon>
        <taxon>Aphidini</taxon>
        <taxon>Aphis</taxon>
        <taxon>Aphis</taxon>
    </lineage>
</organism>
<reference evidence="1 2" key="1">
    <citation type="submission" date="2019-08" db="EMBL/GenBank/DDBJ databases">
        <title>Whole genome of Aphis craccivora.</title>
        <authorList>
            <person name="Voronova N.V."/>
            <person name="Shulinski R.S."/>
            <person name="Bandarenka Y.V."/>
            <person name="Zhorov D.G."/>
            <person name="Warner D."/>
        </authorList>
    </citation>
    <scope>NUCLEOTIDE SEQUENCE [LARGE SCALE GENOMIC DNA]</scope>
    <source>
        <strain evidence="1">180601</strain>
        <tissue evidence="1">Whole Body</tissue>
    </source>
</reference>
<dbReference type="EMBL" id="VUJU01017061">
    <property type="protein sequence ID" value="KAF0685473.1"/>
    <property type="molecule type" value="Genomic_DNA"/>
</dbReference>
<keyword evidence="2" id="KW-1185">Reference proteome</keyword>
<dbReference type="AlphaFoldDB" id="A0A6G0VKL6"/>